<feature type="transmembrane region" description="Helical" evidence="1">
    <location>
        <begin position="45"/>
        <end position="68"/>
    </location>
</feature>
<dbReference type="SUPFAM" id="SSF103473">
    <property type="entry name" value="MFS general substrate transporter"/>
    <property type="match status" value="1"/>
</dbReference>
<sequence length="394" mass="38709">MDETVAARPQVAGVATTLLATSLLGRLPQAMSALALVRIVVDGGGGYAFAGALTGGYVIASTAGTPLLGRLVDRSRRPRAVLLGSAAVATAALLGVAALVAVAPAAAFVCSLVAGFAFPPLEPTLRSAWPRIMAPGRQLARAFSADAAAQEVLFILGPLLAVGFAAWLGAAGAVVVMAVAGLAGTALFCLHRVLPSPAAAEPATGPHPSALRTRVVRTLVVVQIAAGLPIGVLTISAARLATLGGTASLNGWALAINAGGALVGALLIARFPLRTPPERALRFVLLLLAVLYLPTAAFGLPPALWLVGAFLAGILLPPLLTQVFAITAAATPATALTEANGWAISAFSVGIGAGTAIAGALAGAAGTGGAMAAVLGASVLAAAGAAFAAPARLR</sequence>
<keyword evidence="1" id="KW-1133">Transmembrane helix</keyword>
<dbReference type="PANTHER" id="PTHR23542:SF1">
    <property type="entry name" value="MAJOR FACILITATOR SUPERFAMILY (MFS) PROFILE DOMAIN-CONTAINING PROTEIN"/>
    <property type="match status" value="1"/>
</dbReference>
<dbReference type="Proteomes" id="UP000295344">
    <property type="component" value="Unassembled WGS sequence"/>
</dbReference>
<feature type="transmembrane region" description="Helical" evidence="1">
    <location>
        <begin position="304"/>
        <end position="330"/>
    </location>
</feature>
<comment type="caution">
    <text evidence="2">The sequence shown here is derived from an EMBL/GenBank/DDBJ whole genome shotgun (WGS) entry which is preliminary data.</text>
</comment>
<reference evidence="2 3" key="1">
    <citation type="submission" date="2019-03" db="EMBL/GenBank/DDBJ databases">
        <title>Genomic Encyclopedia of Archaeal and Bacterial Type Strains, Phase II (KMG-II): from individual species to whole genera.</title>
        <authorList>
            <person name="Goeker M."/>
        </authorList>
    </citation>
    <scope>NUCLEOTIDE SEQUENCE [LARGE SCALE GENOMIC DNA]</scope>
    <source>
        <strain evidence="2 3">DSM 24782</strain>
    </source>
</reference>
<dbReference type="Gene3D" id="1.20.1250.20">
    <property type="entry name" value="MFS general substrate transporter like domains"/>
    <property type="match status" value="1"/>
</dbReference>
<evidence type="ECO:0000313" key="2">
    <source>
        <dbReference type="EMBL" id="TDS80480.1"/>
    </source>
</evidence>
<feature type="transmembrane region" description="Helical" evidence="1">
    <location>
        <begin position="342"/>
        <end position="364"/>
    </location>
</feature>
<dbReference type="GO" id="GO:0022857">
    <property type="term" value="F:transmembrane transporter activity"/>
    <property type="evidence" value="ECO:0007669"/>
    <property type="project" value="InterPro"/>
</dbReference>
<dbReference type="PANTHER" id="PTHR23542">
    <property type="match status" value="1"/>
</dbReference>
<keyword evidence="3" id="KW-1185">Reference proteome</keyword>
<dbReference type="EMBL" id="SOAM01000001">
    <property type="protein sequence ID" value="TDS80480.1"/>
    <property type="molecule type" value="Genomic_DNA"/>
</dbReference>
<feature type="transmembrane region" description="Helical" evidence="1">
    <location>
        <begin position="249"/>
        <end position="268"/>
    </location>
</feature>
<keyword evidence="1" id="KW-0472">Membrane</keyword>
<dbReference type="OrthoDB" id="5243516at2"/>
<dbReference type="AlphaFoldDB" id="A0A4R7FRN8"/>
<protein>
    <submittedName>
        <fullName evidence="2">Putative MFS family arabinose efflux permease</fullName>
    </submittedName>
</protein>
<dbReference type="RefSeq" id="WP_133765199.1">
    <property type="nucleotide sequence ID" value="NZ_BAAARP010000001.1"/>
</dbReference>
<organism evidence="2 3">
    <name type="scientific">Amnibacterium kyonggiense</name>
    <dbReference type="NCBI Taxonomy" id="595671"/>
    <lineage>
        <taxon>Bacteria</taxon>
        <taxon>Bacillati</taxon>
        <taxon>Actinomycetota</taxon>
        <taxon>Actinomycetes</taxon>
        <taxon>Micrococcales</taxon>
        <taxon>Microbacteriaceae</taxon>
        <taxon>Amnibacterium</taxon>
    </lineage>
</organism>
<proteinExistence type="predicted"/>
<feature type="transmembrane region" description="Helical" evidence="1">
    <location>
        <begin position="80"/>
        <end position="99"/>
    </location>
</feature>
<name>A0A4R7FRN8_9MICO</name>
<evidence type="ECO:0000313" key="3">
    <source>
        <dbReference type="Proteomes" id="UP000295344"/>
    </source>
</evidence>
<feature type="transmembrane region" description="Helical" evidence="1">
    <location>
        <begin position="215"/>
        <end position="237"/>
    </location>
</feature>
<keyword evidence="1" id="KW-0812">Transmembrane</keyword>
<accession>A0A4R7FRN8</accession>
<dbReference type="InterPro" id="IPR011701">
    <property type="entry name" value="MFS"/>
</dbReference>
<dbReference type="Pfam" id="PF07690">
    <property type="entry name" value="MFS_1"/>
    <property type="match status" value="1"/>
</dbReference>
<evidence type="ECO:0000256" key="1">
    <source>
        <dbReference type="SAM" id="Phobius"/>
    </source>
</evidence>
<feature type="transmembrane region" description="Helical" evidence="1">
    <location>
        <begin position="370"/>
        <end position="389"/>
    </location>
</feature>
<feature type="transmembrane region" description="Helical" evidence="1">
    <location>
        <begin position="280"/>
        <end position="298"/>
    </location>
</feature>
<gene>
    <name evidence="2" type="ORF">CLV52_1046</name>
</gene>
<dbReference type="InterPro" id="IPR036259">
    <property type="entry name" value="MFS_trans_sf"/>
</dbReference>